<feature type="compositionally biased region" description="Low complexity" evidence="1">
    <location>
        <begin position="57"/>
        <end position="68"/>
    </location>
</feature>
<gene>
    <name evidence="2" type="ORF">V9T40_014292</name>
</gene>
<organism evidence="2 3">
    <name type="scientific">Parthenolecanium corni</name>
    <dbReference type="NCBI Taxonomy" id="536013"/>
    <lineage>
        <taxon>Eukaryota</taxon>
        <taxon>Metazoa</taxon>
        <taxon>Ecdysozoa</taxon>
        <taxon>Arthropoda</taxon>
        <taxon>Hexapoda</taxon>
        <taxon>Insecta</taxon>
        <taxon>Pterygota</taxon>
        <taxon>Neoptera</taxon>
        <taxon>Paraneoptera</taxon>
        <taxon>Hemiptera</taxon>
        <taxon>Sternorrhyncha</taxon>
        <taxon>Coccoidea</taxon>
        <taxon>Coccidae</taxon>
        <taxon>Parthenolecanium</taxon>
    </lineage>
</organism>
<feature type="region of interest" description="Disordered" evidence="1">
    <location>
        <begin position="28"/>
        <end position="68"/>
    </location>
</feature>
<evidence type="ECO:0000256" key="1">
    <source>
        <dbReference type="SAM" id="MobiDB-lite"/>
    </source>
</evidence>
<sequence>MKLPKAINEISFLQRLEELFAQELERESYGMPGSSPLPADLCELPAHMPPSNYNRGSTRSSLSSVSAD</sequence>
<evidence type="ECO:0000313" key="3">
    <source>
        <dbReference type="Proteomes" id="UP001367676"/>
    </source>
</evidence>
<comment type="caution">
    <text evidence="2">The sequence shown here is derived from an EMBL/GenBank/DDBJ whole genome shotgun (WGS) entry which is preliminary data.</text>
</comment>
<proteinExistence type="predicted"/>
<keyword evidence="3" id="KW-1185">Reference proteome</keyword>
<protein>
    <submittedName>
        <fullName evidence="2">Uncharacterized protein</fullName>
    </submittedName>
</protein>
<accession>A0AAN9T4E1</accession>
<dbReference type="AlphaFoldDB" id="A0AAN9T4E1"/>
<evidence type="ECO:0000313" key="2">
    <source>
        <dbReference type="EMBL" id="KAK7571820.1"/>
    </source>
</evidence>
<reference evidence="2 3" key="1">
    <citation type="submission" date="2024-03" db="EMBL/GenBank/DDBJ databases">
        <title>Adaptation during the transition from Ophiocordyceps entomopathogen to insect associate is accompanied by gene loss and intensified selection.</title>
        <authorList>
            <person name="Ward C.M."/>
            <person name="Onetto C.A."/>
            <person name="Borneman A.R."/>
        </authorList>
    </citation>
    <scope>NUCLEOTIDE SEQUENCE [LARGE SCALE GENOMIC DNA]</scope>
    <source>
        <strain evidence="2">AWRI1</strain>
        <tissue evidence="2">Single Adult Female</tissue>
    </source>
</reference>
<name>A0AAN9T4E1_9HEMI</name>
<dbReference type="Proteomes" id="UP001367676">
    <property type="component" value="Unassembled WGS sequence"/>
</dbReference>
<dbReference type="EMBL" id="JBBCAQ010000038">
    <property type="protein sequence ID" value="KAK7571820.1"/>
    <property type="molecule type" value="Genomic_DNA"/>
</dbReference>